<sequence length="410" mass="42102">MGFSKHALVLATITLLAQAQQPANNPGNCPHLGNTYKINCDPAADVTVSSRGARPYFGVCIDVCGVTPGCKGVDYTPETKSCVFLSTGQRGTRAVVGTHNAYLEDDPSKVVPPGPSSNPAPPGPSSGGTGSGSSAAAGPSSGTGSSPSSGTGSGAPNPSSGTTPPTSSPPANPPSGGPGPGPTDPNIRITTNPSCPNTDGQAYKTDDGTYYKLQCGYHAQGNTLATYEGVPTWADCVTKCSQTNGCISVHYIAPPGSPGYTNYQCVLADGEGPGVTTCAHWFAYTIDPPATEEDKPFPHTLCETSCPISDGQFYESEGGENFRMSCGKRHGTKILWTSTQETFQDCMDSCGKIVPCHNVDYQARTKKCYYGQHHGEPSVPAPGFSSATSVGCGGACKKGCCGGSKGKDEL</sequence>
<dbReference type="EMBL" id="CAJVRM010000252">
    <property type="protein sequence ID" value="CAG8978354.1"/>
    <property type="molecule type" value="Genomic_DNA"/>
</dbReference>
<gene>
    <name evidence="3" type="ORF">HYALB_00012489</name>
</gene>
<dbReference type="AlphaFoldDB" id="A0A9N9LTV5"/>
<dbReference type="Proteomes" id="UP000701801">
    <property type="component" value="Unassembled WGS sequence"/>
</dbReference>
<feature type="signal peptide" evidence="2">
    <location>
        <begin position="1"/>
        <end position="19"/>
    </location>
</feature>
<feature type="compositionally biased region" description="Pro residues" evidence="1">
    <location>
        <begin position="110"/>
        <end position="124"/>
    </location>
</feature>
<evidence type="ECO:0008006" key="5">
    <source>
        <dbReference type="Google" id="ProtNLM"/>
    </source>
</evidence>
<proteinExistence type="predicted"/>
<evidence type="ECO:0000313" key="4">
    <source>
        <dbReference type="Proteomes" id="UP000701801"/>
    </source>
</evidence>
<feature type="compositionally biased region" description="Pro residues" evidence="1">
    <location>
        <begin position="166"/>
        <end position="183"/>
    </location>
</feature>
<feature type="compositionally biased region" description="Low complexity" evidence="1">
    <location>
        <begin position="132"/>
        <end position="165"/>
    </location>
</feature>
<evidence type="ECO:0000313" key="3">
    <source>
        <dbReference type="EMBL" id="CAG8978354.1"/>
    </source>
</evidence>
<evidence type="ECO:0000256" key="2">
    <source>
        <dbReference type="SAM" id="SignalP"/>
    </source>
</evidence>
<comment type="caution">
    <text evidence="3">The sequence shown here is derived from an EMBL/GenBank/DDBJ whole genome shotgun (WGS) entry which is preliminary data.</text>
</comment>
<keyword evidence="4" id="KW-1185">Reference proteome</keyword>
<organism evidence="3 4">
    <name type="scientific">Hymenoscyphus albidus</name>
    <dbReference type="NCBI Taxonomy" id="595503"/>
    <lineage>
        <taxon>Eukaryota</taxon>
        <taxon>Fungi</taxon>
        <taxon>Dikarya</taxon>
        <taxon>Ascomycota</taxon>
        <taxon>Pezizomycotina</taxon>
        <taxon>Leotiomycetes</taxon>
        <taxon>Helotiales</taxon>
        <taxon>Helotiaceae</taxon>
        <taxon>Hymenoscyphus</taxon>
    </lineage>
</organism>
<protein>
    <recommendedName>
        <fullName evidence="5">Apple domain-containing protein</fullName>
    </recommendedName>
</protein>
<feature type="region of interest" description="Disordered" evidence="1">
    <location>
        <begin position="103"/>
        <end position="201"/>
    </location>
</feature>
<feature type="compositionally biased region" description="Polar residues" evidence="1">
    <location>
        <begin position="188"/>
        <end position="200"/>
    </location>
</feature>
<accession>A0A9N9LTV5</accession>
<reference evidence="3" key="1">
    <citation type="submission" date="2021-07" db="EMBL/GenBank/DDBJ databases">
        <authorList>
            <person name="Durling M."/>
        </authorList>
    </citation>
    <scope>NUCLEOTIDE SEQUENCE</scope>
</reference>
<name>A0A9N9LTV5_9HELO</name>
<keyword evidence="2" id="KW-0732">Signal</keyword>
<feature type="chain" id="PRO_5040293465" description="Apple domain-containing protein" evidence="2">
    <location>
        <begin position="20"/>
        <end position="410"/>
    </location>
</feature>
<dbReference type="OrthoDB" id="4388755at2759"/>
<evidence type="ECO:0000256" key="1">
    <source>
        <dbReference type="SAM" id="MobiDB-lite"/>
    </source>
</evidence>